<comment type="caution">
    <text evidence="1">The sequence shown here is derived from an EMBL/GenBank/DDBJ whole genome shotgun (WGS) entry which is preliminary data.</text>
</comment>
<dbReference type="EMBL" id="JAACJJ010000056">
    <property type="protein sequence ID" value="KAF5312920.1"/>
    <property type="molecule type" value="Genomic_DNA"/>
</dbReference>
<keyword evidence="2" id="KW-1185">Reference proteome</keyword>
<accession>A0A8H5AXJ6</accession>
<dbReference type="AlphaFoldDB" id="A0A8H5AXJ6"/>
<protein>
    <submittedName>
        <fullName evidence="1">Uncharacterized protein</fullName>
    </submittedName>
</protein>
<evidence type="ECO:0000313" key="2">
    <source>
        <dbReference type="Proteomes" id="UP000567179"/>
    </source>
</evidence>
<proteinExistence type="predicted"/>
<organism evidence="1 2">
    <name type="scientific">Psilocybe cf. subviscida</name>
    <dbReference type="NCBI Taxonomy" id="2480587"/>
    <lineage>
        <taxon>Eukaryota</taxon>
        <taxon>Fungi</taxon>
        <taxon>Dikarya</taxon>
        <taxon>Basidiomycota</taxon>
        <taxon>Agaricomycotina</taxon>
        <taxon>Agaricomycetes</taxon>
        <taxon>Agaricomycetidae</taxon>
        <taxon>Agaricales</taxon>
        <taxon>Agaricineae</taxon>
        <taxon>Strophariaceae</taxon>
        <taxon>Psilocybe</taxon>
    </lineage>
</organism>
<name>A0A8H5AXJ6_9AGAR</name>
<dbReference type="Proteomes" id="UP000567179">
    <property type="component" value="Unassembled WGS sequence"/>
</dbReference>
<sequence length="89" mass="9894">MRFTPTLRNQYVLGATTAKPSPELTARVRRTAFLHKLRTADELAPLFKRRSRGLKHVATERAKGSDILDDVGLLVSFAMYGPASVNKPL</sequence>
<gene>
    <name evidence="1" type="ORF">D9619_003816</name>
</gene>
<evidence type="ECO:0000313" key="1">
    <source>
        <dbReference type="EMBL" id="KAF5312920.1"/>
    </source>
</evidence>
<reference evidence="1 2" key="1">
    <citation type="journal article" date="2020" name="ISME J.">
        <title>Uncovering the hidden diversity of litter-decomposition mechanisms in mushroom-forming fungi.</title>
        <authorList>
            <person name="Floudas D."/>
            <person name="Bentzer J."/>
            <person name="Ahren D."/>
            <person name="Johansson T."/>
            <person name="Persson P."/>
            <person name="Tunlid A."/>
        </authorList>
    </citation>
    <scope>NUCLEOTIDE SEQUENCE [LARGE SCALE GENOMIC DNA]</scope>
    <source>
        <strain evidence="1 2">CBS 101986</strain>
    </source>
</reference>